<organism evidence="3 5">
    <name type="scientific">Pediococcus pentosaceus</name>
    <dbReference type="NCBI Taxonomy" id="1255"/>
    <lineage>
        <taxon>Bacteria</taxon>
        <taxon>Bacillati</taxon>
        <taxon>Bacillota</taxon>
        <taxon>Bacilli</taxon>
        <taxon>Lactobacillales</taxon>
        <taxon>Lactobacillaceae</taxon>
        <taxon>Pediococcus</taxon>
    </lineage>
</organism>
<dbReference type="Pfam" id="PF09862">
    <property type="entry name" value="DUF2089"/>
    <property type="match status" value="1"/>
</dbReference>
<comment type="caution">
    <text evidence="3">The sequence shown here is derived from an EMBL/GenBank/DDBJ whole genome shotgun (WGS) entry which is preliminary data.</text>
</comment>
<dbReference type="RefSeq" id="WP_055126077.1">
    <property type="nucleotide sequence ID" value="NZ_CAKMAM010000003.1"/>
</dbReference>
<reference evidence="2" key="1">
    <citation type="submission" date="2019-10" db="EMBL/GenBank/DDBJ databases">
        <authorList>
            <person name="Irmler S."/>
            <person name="Berthoud H."/>
            <person name="Roetschi A."/>
            <person name="Arias E."/>
            <person name="Shani N."/>
            <person name="Wuethrich D."/>
            <person name="Bruggmann R."/>
        </authorList>
    </citation>
    <scope>NUCLEOTIDE SEQUENCE</scope>
    <source>
        <strain evidence="2">FAM13073</strain>
    </source>
</reference>
<evidence type="ECO:0000259" key="1">
    <source>
        <dbReference type="Pfam" id="PF09862"/>
    </source>
</evidence>
<protein>
    <submittedName>
        <fullName evidence="3">DUF2089 family protein</fullName>
    </submittedName>
</protein>
<keyword evidence="4" id="KW-1185">Reference proteome</keyword>
<evidence type="ECO:0000313" key="4">
    <source>
        <dbReference type="Proteomes" id="UP000472573"/>
    </source>
</evidence>
<feature type="domain" description="DUF2089" evidence="1">
    <location>
        <begin position="8"/>
        <end position="53"/>
    </location>
</feature>
<name>A0A379BR05_PEDPE</name>
<evidence type="ECO:0000313" key="5">
    <source>
        <dbReference type="Proteomes" id="UP000743107"/>
    </source>
</evidence>
<reference evidence="2" key="2">
    <citation type="submission" date="2019-12" db="EMBL/GenBank/DDBJ databases">
        <title>SpeciesPrimer: A bioinformatics pipeline dedicated to the design of qPCR primers for the quantification of bacterial species.</title>
        <authorList>
            <person name="Dreier M."/>
            <person name="Berthoud H."/>
            <person name="Shani N."/>
            <person name="Wechsler D."/>
            <person name="Junier P."/>
        </authorList>
    </citation>
    <scope>NUCLEOTIDE SEQUENCE</scope>
    <source>
        <strain evidence="2">FAM13073</strain>
    </source>
</reference>
<gene>
    <name evidence="2" type="ORF">GBO79_06635</name>
    <name evidence="3" type="ORF">ITQ97_05600</name>
</gene>
<accession>A0A379BR05</accession>
<sequence>MEKWISTLSDEELSFIKTFILCSGSLKKVAHHYNVSYPTIRTKTDQLIKKIKLFDSNSQKQGFKEKIMNLVIEDEISLTVAEKILSIREEEEAK</sequence>
<dbReference type="EMBL" id="JADOFV010000003">
    <property type="protein sequence ID" value="MBF7127278.1"/>
    <property type="molecule type" value="Genomic_DNA"/>
</dbReference>
<proteinExistence type="predicted"/>
<dbReference type="Proteomes" id="UP000743107">
    <property type="component" value="Unassembled WGS sequence"/>
</dbReference>
<dbReference type="SUPFAM" id="SSF88659">
    <property type="entry name" value="Sigma3 and sigma4 domains of RNA polymerase sigma factors"/>
    <property type="match status" value="1"/>
</dbReference>
<reference evidence="4" key="3">
    <citation type="submission" date="2020-03" db="EMBL/GenBank/DDBJ databases">
        <title>SpeciesPrimer: A bioinformatics pipeline dedicated to the design of qPCR primers for the quantification of bacterial species.</title>
        <authorList>
            <person name="Dreier M."/>
            <person name="Berthoud H."/>
            <person name="Shani N."/>
            <person name="Wechsler D."/>
            <person name="Junier P."/>
        </authorList>
    </citation>
    <scope>NUCLEOTIDE SEQUENCE [LARGE SCALE GENOMIC DNA]</scope>
    <source>
        <strain evidence="4">FAM13073</strain>
    </source>
</reference>
<dbReference type="EMBL" id="WENB01000003">
    <property type="protein sequence ID" value="KAF0413626.1"/>
    <property type="molecule type" value="Genomic_DNA"/>
</dbReference>
<evidence type="ECO:0000313" key="2">
    <source>
        <dbReference type="EMBL" id="KAF0413626.1"/>
    </source>
</evidence>
<dbReference type="AlphaFoldDB" id="A0A379BR05"/>
<reference evidence="3" key="4">
    <citation type="submission" date="2020-11" db="EMBL/GenBank/DDBJ databases">
        <title>Antibiotic susceptibility profiles of Pediococcus pentosaceus from various origins and their implications for the safety assessment of strains with food-technology applications.</title>
        <authorList>
            <person name="Shani N."/>
            <person name="Oberhaensli S."/>
            <person name="Arias E."/>
        </authorList>
    </citation>
    <scope>NUCLEOTIDE SEQUENCE</scope>
    <source>
        <strain evidence="3">FAM 19164</strain>
    </source>
</reference>
<dbReference type="InterPro" id="IPR013324">
    <property type="entry name" value="RNA_pol_sigma_r3/r4-like"/>
</dbReference>
<dbReference type="InterPro" id="IPR018658">
    <property type="entry name" value="DUF2089"/>
</dbReference>
<accession>A0A8G0ZFH2</accession>
<evidence type="ECO:0000313" key="3">
    <source>
        <dbReference type="EMBL" id="MBF7127278.1"/>
    </source>
</evidence>
<dbReference type="Proteomes" id="UP000472573">
    <property type="component" value="Unassembled WGS sequence"/>
</dbReference>